<name>A0A919CPR8_9PROT</name>
<dbReference type="NCBIfam" id="TIGR01509">
    <property type="entry name" value="HAD-SF-IA-v3"/>
    <property type="match status" value="1"/>
</dbReference>
<proteinExistence type="predicted"/>
<dbReference type="Gene3D" id="3.40.50.1000">
    <property type="entry name" value="HAD superfamily/HAD-like"/>
    <property type="match status" value="1"/>
</dbReference>
<dbReference type="SUPFAM" id="SSF56784">
    <property type="entry name" value="HAD-like"/>
    <property type="match status" value="1"/>
</dbReference>
<reference evidence="1" key="1">
    <citation type="journal article" date="2014" name="Int. J. Syst. Evol. Microbiol.">
        <title>Complete genome sequence of Corynebacterium casei LMG S-19264T (=DSM 44701T), isolated from a smear-ripened cheese.</title>
        <authorList>
            <consortium name="US DOE Joint Genome Institute (JGI-PGF)"/>
            <person name="Walter F."/>
            <person name="Albersmeier A."/>
            <person name="Kalinowski J."/>
            <person name="Ruckert C."/>
        </authorList>
    </citation>
    <scope>NUCLEOTIDE SEQUENCE</scope>
    <source>
        <strain evidence="1">KCTC 42651</strain>
    </source>
</reference>
<dbReference type="GO" id="GO:0008967">
    <property type="term" value="F:phosphoglycolate phosphatase activity"/>
    <property type="evidence" value="ECO:0007669"/>
    <property type="project" value="TreeGrafter"/>
</dbReference>
<dbReference type="PANTHER" id="PTHR43434">
    <property type="entry name" value="PHOSPHOGLYCOLATE PHOSPHATASE"/>
    <property type="match status" value="1"/>
</dbReference>
<dbReference type="Proteomes" id="UP000630353">
    <property type="component" value="Unassembled WGS sequence"/>
</dbReference>
<dbReference type="InterPro" id="IPR036412">
    <property type="entry name" value="HAD-like_sf"/>
</dbReference>
<evidence type="ECO:0000313" key="1">
    <source>
        <dbReference type="EMBL" id="GHD51544.1"/>
    </source>
</evidence>
<dbReference type="NCBIfam" id="TIGR01549">
    <property type="entry name" value="HAD-SF-IA-v1"/>
    <property type="match status" value="1"/>
</dbReference>
<protein>
    <submittedName>
        <fullName evidence="1">Phosphoglycolate phosphatase</fullName>
    </submittedName>
</protein>
<dbReference type="InterPro" id="IPR050155">
    <property type="entry name" value="HAD-like_hydrolase_sf"/>
</dbReference>
<dbReference type="EMBL" id="BMZS01000005">
    <property type="protein sequence ID" value="GHD51544.1"/>
    <property type="molecule type" value="Genomic_DNA"/>
</dbReference>
<dbReference type="RefSeq" id="WP_189990203.1">
    <property type="nucleotide sequence ID" value="NZ_BMZS01000005.1"/>
</dbReference>
<organism evidence="1 2">
    <name type="scientific">Thalassobaculum fulvum</name>
    <dbReference type="NCBI Taxonomy" id="1633335"/>
    <lineage>
        <taxon>Bacteria</taxon>
        <taxon>Pseudomonadati</taxon>
        <taxon>Pseudomonadota</taxon>
        <taxon>Alphaproteobacteria</taxon>
        <taxon>Rhodospirillales</taxon>
        <taxon>Thalassobaculaceae</taxon>
        <taxon>Thalassobaculum</taxon>
    </lineage>
</organism>
<dbReference type="SFLD" id="SFLDS00003">
    <property type="entry name" value="Haloacid_Dehalogenase"/>
    <property type="match status" value="1"/>
</dbReference>
<dbReference type="SFLD" id="SFLDG01129">
    <property type="entry name" value="C1.5:_HAD__Beta-PGM__Phosphata"/>
    <property type="match status" value="1"/>
</dbReference>
<gene>
    <name evidence="1" type="primary">gph2</name>
    <name evidence="1" type="ORF">GCM10017083_26120</name>
</gene>
<dbReference type="AlphaFoldDB" id="A0A919CPR8"/>
<dbReference type="GO" id="GO:0005829">
    <property type="term" value="C:cytosol"/>
    <property type="evidence" value="ECO:0007669"/>
    <property type="project" value="TreeGrafter"/>
</dbReference>
<keyword evidence="2" id="KW-1185">Reference proteome</keyword>
<dbReference type="GO" id="GO:0006281">
    <property type="term" value="P:DNA repair"/>
    <property type="evidence" value="ECO:0007669"/>
    <property type="project" value="TreeGrafter"/>
</dbReference>
<dbReference type="InterPro" id="IPR006439">
    <property type="entry name" value="HAD-SF_hydro_IA"/>
</dbReference>
<evidence type="ECO:0000313" key="2">
    <source>
        <dbReference type="Proteomes" id="UP000630353"/>
    </source>
</evidence>
<comment type="caution">
    <text evidence="1">The sequence shown here is derived from an EMBL/GenBank/DDBJ whole genome shotgun (WGS) entry which is preliminary data.</text>
</comment>
<dbReference type="Gene3D" id="1.10.150.240">
    <property type="entry name" value="Putative phosphatase, domain 2"/>
    <property type="match status" value="1"/>
</dbReference>
<dbReference type="Pfam" id="PF13419">
    <property type="entry name" value="HAD_2"/>
    <property type="match status" value="1"/>
</dbReference>
<dbReference type="InterPro" id="IPR023198">
    <property type="entry name" value="PGP-like_dom2"/>
</dbReference>
<sequence length="220" mass="23580">MLLIFDVDGTLVDSRAMILECARRTFADGWFPHPGDAAFLATIGLLPDRMMERLFPDRPEPERLALAARYVEAVKSARRERPDIETPYPGIDGLLAAVDRAGFALGIATGKRRPGVDHMLDTNGWHGLFRSLQTAESGPGKPDPTLIRNAMAETGHAPEATVMIGDSVFDMQMARAAGVTAIGVGWGYNALDALSSAGAHHIVAGVPALRDLLLGLDRNA</sequence>
<dbReference type="InterPro" id="IPR041492">
    <property type="entry name" value="HAD_2"/>
</dbReference>
<dbReference type="PANTHER" id="PTHR43434:SF24">
    <property type="entry name" value="HYDROLASE-RELATED"/>
    <property type="match status" value="1"/>
</dbReference>
<dbReference type="InterPro" id="IPR023214">
    <property type="entry name" value="HAD_sf"/>
</dbReference>
<accession>A0A919CPR8</accession>
<reference evidence="1" key="2">
    <citation type="submission" date="2020-09" db="EMBL/GenBank/DDBJ databases">
        <authorList>
            <person name="Sun Q."/>
            <person name="Kim S."/>
        </authorList>
    </citation>
    <scope>NUCLEOTIDE SEQUENCE</scope>
    <source>
        <strain evidence="1">KCTC 42651</strain>
    </source>
</reference>